<keyword evidence="2" id="KW-0812">Transmembrane</keyword>
<keyword evidence="2" id="KW-0472">Membrane</keyword>
<evidence type="ECO:0000259" key="3">
    <source>
        <dbReference type="Pfam" id="PF13360"/>
    </source>
</evidence>
<dbReference type="PANTHER" id="PTHR34512">
    <property type="entry name" value="CELL SURFACE PROTEIN"/>
    <property type="match status" value="1"/>
</dbReference>
<dbReference type="InterPro" id="IPR018391">
    <property type="entry name" value="PQQ_b-propeller_rpt"/>
</dbReference>
<dbReference type="InterPro" id="IPR015943">
    <property type="entry name" value="WD40/YVTN_repeat-like_dom_sf"/>
</dbReference>
<gene>
    <name evidence="4" type="ORF">Poly41_20310</name>
</gene>
<evidence type="ECO:0000256" key="2">
    <source>
        <dbReference type="SAM" id="Phobius"/>
    </source>
</evidence>
<protein>
    <submittedName>
        <fullName evidence="4">Outer membrane biogenesis protein BamB</fullName>
    </submittedName>
</protein>
<comment type="caution">
    <text evidence="4">The sequence shown here is derived from an EMBL/GenBank/DDBJ whole genome shotgun (WGS) entry which is preliminary data.</text>
</comment>
<feature type="compositionally biased region" description="Low complexity" evidence="1">
    <location>
        <begin position="551"/>
        <end position="571"/>
    </location>
</feature>
<keyword evidence="2" id="KW-1133">Transmembrane helix</keyword>
<feature type="region of interest" description="Disordered" evidence="1">
    <location>
        <begin position="104"/>
        <end position="134"/>
    </location>
</feature>
<dbReference type="AlphaFoldDB" id="A0A5C6DWN4"/>
<dbReference type="PANTHER" id="PTHR34512:SF30">
    <property type="entry name" value="OUTER MEMBRANE PROTEIN ASSEMBLY FACTOR BAMB"/>
    <property type="match status" value="1"/>
</dbReference>
<dbReference type="SMART" id="SM00564">
    <property type="entry name" value="PQQ"/>
    <property type="match status" value="3"/>
</dbReference>
<feature type="compositionally biased region" description="Low complexity" evidence="1">
    <location>
        <begin position="104"/>
        <end position="116"/>
    </location>
</feature>
<accession>A0A5C6DWN4</accession>
<organism evidence="4 5">
    <name type="scientific">Novipirellula artificiosorum</name>
    <dbReference type="NCBI Taxonomy" id="2528016"/>
    <lineage>
        <taxon>Bacteria</taxon>
        <taxon>Pseudomonadati</taxon>
        <taxon>Planctomycetota</taxon>
        <taxon>Planctomycetia</taxon>
        <taxon>Pirellulales</taxon>
        <taxon>Pirellulaceae</taxon>
        <taxon>Novipirellula</taxon>
    </lineage>
</organism>
<feature type="transmembrane region" description="Helical" evidence="2">
    <location>
        <begin position="21"/>
        <end position="43"/>
    </location>
</feature>
<feature type="region of interest" description="Disordered" evidence="1">
    <location>
        <begin position="503"/>
        <end position="571"/>
    </location>
</feature>
<evidence type="ECO:0000313" key="5">
    <source>
        <dbReference type="Proteomes" id="UP000319143"/>
    </source>
</evidence>
<proteinExistence type="predicted"/>
<reference evidence="4 5" key="1">
    <citation type="submission" date="2019-02" db="EMBL/GenBank/DDBJ databases">
        <title>Deep-cultivation of Planctomycetes and their phenomic and genomic characterization uncovers novel biology.</title>
        <authorList>
            <person name="Wiegand S."/>
            <person name="Jogler M."/>
            <person name="Boedeker C."/>
            <person name="Pinto D."/>
            <person name="Vollmers J."/>
            <person name="Rivas-Marin E."/>
            <person name="Kohn T."/>
            <person name="Peeters S.H."/>
            <person name="Heuer A."/>
            <person name="Rast P."/>
            <person name="Oberbeckmann S."/>
            <person name="Bunk B."/>
            <person name="Jeske O."/>
            <person name="Meyerdierks A."/>
            <person name="Storesund J.E."/>
            <person name="Kallscheuer N."/>
            <person name="Luecker S."/>
            <person name="Lage O.M."/>
            <person name="Pohl T."/>
            <person name="Merkel B.J."/>
            <person name="Hornburger P."/>
            <person name="Mueller R.-W."/>
            <person name="Bruemmer F."/>
            <person name="Labrenz M."/>
            <person name="Spormann A.M."/>
            <person name="Op Den Camp H."/>
            <person name="Overmann J."/>
            <person name="Amann R."/>
            <person name="Jetten M.S.M."/>
            <person name="Mascher T."/>
            <person name="Medema M.H."/>
            <person name="Devos D.P."/>
            <person name="Kaster A.-K."/>
            <person name="Ovreas L."/>
            <person name="Rohde M."/>
            <person name="Galperin M.Y."/>
            <person name="Jogler C."/>
        </authorList>
    </citation>
    <scope>NUCLEOTIDE SEQUENCE [LARGE SCALE GENOMIC DNA]</scope>
    <source>
        <strain evidence="4 5">Poly41</strain>
    </source>
</reference>
<name>A0A5C6DWN4_9BACT</name>
<feature type="compositionally biased region" description="Acidic residues" evidence="1">
    <location>
        <begin position="518"/>
        <end position="530"/>
    </location>
</feature>
<dbReference type="Gene3D" id="2.130.10.10">
    <property type="entry name" value="YVTN repeat-like/Quinoprotein amine dehydrogenase"/>
    <property type="match status" value="2"/>
</dbReference>
<dbReference type="InterPro" id="IPR002372">
    <property type="entry name" value="PQQ_rpt_dom"/>
</dbReference>
<dbReference type="Pfam" id="PF13360">
    <property type="entry name" value="PQQ_2"/>
    <property type="match status" value="1"/>
</dbReference>
<evidence type="ECO:0000313" key="4">
    <source>
        <dbReference type="EMBL" id="TWU39209.1"/>
    </source>
</evidence>
<dbReference type="SUPFAM" id="SSF69322">
    <property type="entry name" value="Tricorn protease domain 2"/>
    <property type="match status" value="1"/>
</dbReference>
<dbReference type="Proteomes" id="UP000319143">
    <property type="component" value="Unassembled WGS sequence"/>
</dbReference>
<evidence type="ECO:0000256" key="1">
    <source>
        <dbReference type="SAM" id="MobiDB-lite"/>
    </source>
</evidence>
<dbReference type="EMBL" id="SJPV01000003">
    <property type="protein sequence ID" value="TWU39209.1"/>
    <property type="molecule type" value="Genomic_DNA"/>
</dbReference>
<keyword evidence="5" id="KW-1185">Reference proteome</keyword>
<sequence length="571" mass="61029">MHKSLCHPALPDSRLRSKRSIGLVVTGITAIALAFGSLAFPAVGLADEFLSEREAARLGLEIAWRRQLEAPAGAQSIADQQIYVHSTSPDEFVEVVRVSAPAGEAQAEAAAPASSADSTQTPDSTSEDKTVDSKKGAKFSDVLMRIPTDRVDSYGRPVGRKEAERIANNEIRRLTRRGIEAKIETRIVPRVRLYTLGNDGTLESRDAETGEPKWMVRVGDRRLGYLALGVGETYATVINGGNLIEIDVTNGEIIEETQTVNMPIFGAIHSGNVSVFPTITGGIEGYSLTDPNDVPFRETVAGRALALPTKAPGSSKIGWGTGQGFFYCMETAGQPSVLFRLNTDGIVSGRVAAADGERFFFGSEAGQVYGVFASRSGQVLWSTPFGEPFYDEALIADDQLLIRSTYGSLYSLSQTDGSVTWEMPAQGVDEMLGTIGDKVYVTTMSGSMAVLDLETGKRLETLTGVRPERLLRNKMTDRLYLVGSSGAIQCLHAIGADLPEIREGFDKAPSNEPVQQEAGDEQTQELEMDTDPSPGFDMPAGDDPFAVPGSDPFGAPGADPFAGDGADPFGG</sequence>
<feature type="domain" description="Pyrrolo-quinoline quinone repeat" evidence="3">
    <location>
        <begin position="347"/>
        <end position="461"/>
    </location>
</feature>